<dbReference type="PANTHER" id="PTHR11439:SF440">
    <property type="entry name" value="INTEGRASE CATALYTIC DOMAIN-CONTAINING PROTEIN"/>
    <property type="match status" value="1"/>
</dbReference>
<evidence type="ECO:0000313" key="2">
    <source>
        <dbReference type="EMBL" id="CCA19616.1"/>
    </source>
</evidence>
<dbReference type="HOGENOM" id="CLU_001650_21_3_1"/>
<reference evidence="2" key="1">
    <citation type="journal article" date="2011" name="PLoS Biol.">
        <title>Gene gain and loss during evolution of obligate parasitism in the white rust pathogen of Arabidopsis thaliana.</title>
        <authorList>
            <person name="Kemen E."/>
            <person name="Gardiner A."/>
            <person name="Schultz-Larsen T."/>
            <person name="Kemen A.C."/>
            <person name="Balmuth A.L."/>
            <person name="Robert-Seilaniantz A."/>
            <person name="Bailey K."/>
            <person name="Holub E."/>
            <person name="Studholme D.J."/>
            <person name="Maclean D."/>
            <person name="Jones J.D."/>
        </authorList>
    </citation>
    <scope>NUCLEOTIDE SEQUENCE</scope>
</reference>
<dbReference type="AlphaFoldDB" id="F0WEI4"/>
<name>F0WEI4_9STRA</name>
<dbReference type="Pfam" id="PF07727">
    <property type="entry name" value="RVT_2"/>
    <property type="match status" value="1"/>
</dbReference>
<sequence>MDRPSKRYRIEFEQANAAIEAPSSYHEALESPQSKLWYTAIQTELQALKEKQTWTVVTKKPEQKAIGTKCARLVALGYRQTYGIGYTDTYSPVANLNSIRIFLAICCHQGIRIHQYDVDTAFLNGILEEDVFIYTPQGVEGKPKQIFELNRSLYGLKQVATTWFKAISTVFAQMGFTKCLSDSCMFVRKGSKSWVYVTLYVDDMLIGAKTIDSIKKVANELLSHFSLKILGKVRFILGIEVEYKQALQQLKISQGACIQRMVEKFNQVNAKSVFNLNVPGLFLKKSKERDLRMKSRPYRSLVGSLLYVATGTRPDIAFAVCQLSRHLEQPSEQHWNAAIRVLRYLKSTATKGICYEAKPGNIEISAYSDADWASNKENRRSTSGILVMINKSPVIFKSKLLHSVALSTAEAEYIALSLCIQEVMWVKNLLLELKVRINDSVTIH</sequence>
<dbReference type="SUPFAM" id="SSF56672">
    <property type="entry name" value="DNA/RNA polymerases"/>
    <property type="match status" value="1"/>
</dbReference>
<gene>
    <name evidence="2" type="primary">AlNc14C74G5036</name>
    <name evidence="2" type="ORF">ALNC14_057590</name>
</gene>
<dbReference type="PANTHER" id="PTHR11439">
    <property type="entry name" value="GAG-POL-RELATED RETROTRANSPOSON"/>
    <property type="match status" value="1"/>
</dbReference>
<evidence type="ECO:0000259" key="1">
    <source>
        <dbReference type="Pfam" id="PF07727"/>
    </source>
</evidence>
<dbReference type="InterPro" id="IPR013103">
    <property type="entry name" value="RVT_2"/>
</dbReference>
<feature type="domain" description="Reverse transcriptase Ty1/copia-type" evidence="1">
    <location>
        <begin position="52"/>
        <end position="273"/>
    </location>
</feature>
<accession>F0WEI4</accession>
<organism evidence="2">
    <name type="scientific">Albugo laibachii Nc14</name>
    <dbReference type="NCBI Taxonomy" id="890382"/>
    <lineage>
        <taxon>Eukaryota</taxon>
        <taxon>Sar</taxon>
        <taxon>Stramenopiles</taxon>
        <taxon>Oomycota</taxon>
        <taxon>Peronosporomycetes</taxon>
        <taxon>Albuginales</taxon>
        <taxon>Albuginaceae</taxon>
        <taxon>Albugo</taxon>
    </lineage>
</organism>
<dbReference type="CDD" id="cd09272">
    <property type="entry name" value="RNase_HI_RT_Ty1"/>
    <property type="match status" value="1"/>
</dbReference>
<dbReference type="InterPro" id="IPR043502">
    <property type="entry name" value="DNA/RNA_pol_sf"/>
</dbReference>
<protein>
    <submittedName>
        <fullName evidence="2">Putative polyprotein</fullName>
    </submittedName>
</protein>
<proteinExistence type="predicted"/>
<dbReference type="EMBL" id="FR824119">
    <property type="protein sequence ID" value="CCA19616.1"/>
    <property type="molecule type" value="Genomic_DNA"/>
</dbReference>
<reference evidence="2" key="2">
    <citation type="submission" date="2011-02" db="EMBL/GenBank/DDBJ databases">
        <authorList>
            <person name="MacLean D."/>
        </authorList>
    </citation>
    <scope>NUCLEOTIDE SEQUENCE</scope>
</reference>